<gene>
    <name evidence="1" type="ORF">F8377_08735</name>
</gene>
<sequence length="111" mass="12376">MITKTFELDPESTLNDLQNKLSYLPGFKVKDSGKSHLTVHVGHPLKYRLLGVYVTDNYLAPIEVQAEKTDDGAISVTLKQSIKALFNLGGKNVEFYQRGYSRVEEALSAKS</sequence>
<protein>
    <recommendedName>
        <fullName evidence="3">DUF1499 domain-containing protein</fullName>
    </recommendedName>
</protein>
<proteinExistence type="predicted"/>
<reference evidence="1 2" key="1">
    <citation type="submission" date="2019-10" db="EMBL/GenBank/DDBJ databases">
        <title>Corynebacterium sp novel species isolated from the respiratory tract of Marmot.</title>
        <authorList>
            <person name="Zhang G."/>
        </authorList>
    </citation>
    <scope>NUCLEOTIDE SEQUENCE [LARGE SCALE GENOMIC DNA]</scope>
    <source>
        <strain evidence="1 2">336</strain>
    </source>
</reference>
<name>A0ABQ6VEI0_9CORY</name>
<dbReference type="Proteomes" id="UP000436181">
    <property type="component" value="Unassembled WGS sequence"/>
</dbReference>
<dbReference type="RefSeq" id="WP_151844736.1">
    <property type="nucleotide sequence ID" value="NZ_WBZJ01000003.1"/>
</dbReference>
<evidence type="ECO:0000313" key="1">
    <source>
        <dbReference type="EMBL" id="KAB3519978.1"/>
    </source>
</evidence>
<dbReference type="EMBL" id="WBZJ01000003">
    <property type="protein sequence ID" value="KAB3519978.1"/>
    <property type="molecule type" value="Genomic_DNA"/>
</dbReference>
<evidence type="ECO:0008006" key="3">
    <source>
        <dbReference type="Google" id="ProtNLM"/>
    </source>
</evidence>
<organism evidence="1 2">
    <name type="scientific">Corynebacterium zhongnanshanii</name>
    <dbReference type="NCBI Taxonomy" id="2768834"/>
    <lineage>
        <taxon>Bacteria</taxon>
        <taxon>Bacillati</taxon>
        <taxon>Actinomycetota</taxon>
        <taxon>Actinomycetes</taxon>
        <taxon>Mycobacteriales</taxon>
        <taxon>Corynebacteriaceae</taxon>
        <taxon>Corynebacterium</taxon>
    </lineage>
</organism>
<comment type="caution">
    <text evidence="1">The sequence shown here is derived from an EMBL/GenBank/DDBJ whole genome shotgun (WGS) entry which is preliminary data.</text>
</comment>
<keyword evidence="2" id="KW-1185">Reference proteome</keyword>
<evidence type="ECO:0000313" key="2">
    <source>
        <dbReference type="Proteomes" id="UP000436181"/>
    </source>
</evidence>
<accession>A0ABQ6VEI0</accession>